<dbReference type="InterPro" id="IPR007110">
    <property type="entry name" value="Ig-like_dom"/>
</dbReference>
<dbReference type="InterPro" id="IPR003599">
    <property type="entry name" value="Ig_sub"/>
</dbReference>
<dbReference type="SMART" id="SM00409">
    <property type="entry name" value="IG"/>
    <property type="match status" value="1"/>
</dbReference>
<dbReference type="PANTHER" id="PTHR47633:SF4">
    <property type="entry name" value="MYOPALLADIN ISOFORM X1"/>
    <property type="match status" value="1"/>
</dbReference>
<reference evidence="3" key="1">
    <citation type="submission" date="2020-06" db="EMBL/GenBank/DDBJ databases">
        <authorList>
            <consortium name="Wellcome Sanger Institute Data Sharing"/>
        </authorList>
    </citation>
    <scope>NUCLEOTIDE SEQUENCE [LARGE SCALE GENOMIC DNA]</scope>
</reference>
<dbReference type="InterPro" id="IPR003598">
    <property type="entry name" value="Ig_sub2"/>
</dbReference>
<dbReference type="SUPFAM" id="SSF48726">
    <property type="entry name" value="Immunoglobulin"/>
    <property type="match status" value="1"/>
</dbReference>
<reference evidence="3" key="3">
    <citation type="submission" date="2025-09" db="UniProtKB">
        <authorList>
            <consortium name="Ensembl"/>
        </authorList>
    </citation>
    <scope>IDENTIFICATION</scope>
</reference>
<dbReference type="Ensembl" id="ENSGWIT00000013204.1">
    <property type="protein sequence ID" value="ENSGWIP00000011814.1"/>
    <property type="gene ID" value="ENSGWIG00000006936.1"/>
</dbReference>
<evidence type="ECO:0000313" key="3">
    <source>
        <dbReference type="Ensembl" id="ENSGWIP00000011814.1"/>
    </source>
</evidence>
<evidence type="ECO:0000256" key="1">
    <source>
        <dbReference type="SAM" id="SignalP"/>
    </source>
</evidence>
<dbReference type="Pfam" id="PF07679">
    <property type="entry name" value="I-set"/>
    <property type="match status" value="1"/>
</dbReference>
<feature type="signal peptide" evidence="1">
    <location>
        <begin position="1"/>
        <end position="17"/>
    </location>
</feature>
<accession>A0A8C5DTV4</accession>
<reference evidence="3" key="2">
    <citation type="submission" date="2025-08" db="UniProtKB">
        <authorList>
            <consortium name="Ensembl"/>
        </authorList>
    </citation>
    <scope>IDENTIFICATION</scope>
</reference>
<sequence length="129" mass="14015">MLCFCLMVLVRQEASPAEPVANPAAPFFIKKPSVQKLVEGGSVVFECQVGGSPKPHIIWKKSGVDKSLYKSSPFANSLAYKKESGECHLVISMTFADDAGEYTVFAKNQLGEVSASVSLLEEGEWTSWP</sequence>
<dbReference type="Proteomes" id="UP000694680">
    <property type="component" value="Chromosome 21"/>
</dbReference>
<dbReference type="Gene3D" id="2.60.40.10">
    <property type="entry name" value="Immunoglobulins"/>
    <property type="match status" value="1"/>
</dbReference>
<dbReference type="InterPro" id="IPR013783">
    <property type="entry name" value="Ig-like_fold"/>
</dbReference>
<dbReference type="PROSITE" id="PS50835">
    <property type="entry name" value="IG_LIKE"/>
    <property type="match status" value="1"/>
</dbReference>
<name>A0A8C5DTV4_GOUWI</name>
<evidence type="ECO:0000313" key="4">
    <source>
        <dbReference type="Proteomes" id="UP000694680"/>
    </source>
</evidence>
<protein>
    <recommendedName>
        <fullName evidence="2">Ig-like domain-containing protein</fullName>
    </recommendedName>
</protein>
<keyword evidence="1" id="KW-0732">Signal</keyword>
<dbReference type="InterPro" id="IPR013098">
    <property type="entry name" value="Ig_I-set"/>
</dbReference>
<dbReference type="AlphaFoldDB" id="A0A8C5DTV4"/>
<dbReference type="PANTHER" id="PTHR47633">
    <property type="entry name" value="IMMUNOGLOBULIN"/>
    <property type="match status" value="1"/>
</dbReference>
<evidence type="ECO:0000259" key="2">
    <source>
        <dbReference type="PROSITE" id="PS50835"/>
    </source>
</evidence>
<dbReference type="SMART" id="SM00408">
    <property type="entry name" value="IGc2"/>
    <property type="match status" value="1"/>
</dbReference>
<proteinExistence type="predicted"/>
<dbReference type="InterPro" id="IPR036179">
    <property type="entry name" value="Ig-like_dom_sf"/>
</dbReference>
<organism evidence="3 4">
    <name type="scientific">Gouania willdenowi</name>
    <name type="common">Blunt-snouted clingfish</name>
    <name type="synonym">Lepadogaster willdenowi</name>
    <dbReference type="NCBI Taxonomy" id="441366"/>
    <lineage>
        <taxon>Eukaryota</taxon>
        <taxon>Metazoa</taxon>
        <taxon>Chordata</taxon>
        <taxon>Craniata</taxon>
        <taxon>Vertebrata</taxon>
        <taxon>Euteleostomi</taxon>
        <taxon>Actinopterygii</taxon>
        <taxon>Neopterygii</taxon>
        <taxon>Teleostei</taxon>
        <taxon>Neoteleostei</taxon>
        <taxon>Acanthomorphata</taxon>
        <taxon>Ovalentaria</taxon>
        <taxon>Blenniimorphae</taxon>
        <taxon>Blenniiformes</taxon>
        <taxon>Gobiesocoidei</taxon>
        <taxon>Gobiesocidae</taxon>
        <taxon>Gobiesocinae</taxon>
        <taxon>Gouania</taxon>
    </lineage>
</organism>
<feature type="domain" description="Ig-like" evidence="2">
    <location>
        <begin position="26"/>
        <end position="118"/>
    </location>
</feature>
<feature type="chain" id="PRO_5046022096" description="Ig-like domain-containing protein" evidence="1">
    <location>
        <begin position="18"/>
        <end position="129"/>
    </location>
</feature>
<keyword evidence="4" id="KW-1185">Reference proteome</keyword>